<dbReference type="InterPro" id="IPR036249">
    <property type="entry name" value="Thioredoxin-like_sf"/>
</dbReference>
<sequence>MATWNFDHLKHHILICNGSSCMRNEAEEVTQSIRQEISQNGLENIIHTTRTRCNGRCQDTCVVVQYPEGIWYKQFQPSDASAFVKALSEGVLYEQKVSHYYENARFHRTDHTVKGVLKK</sequence>
<protein>
    <submittedName>
        <fullName evidence="1">Ferredoxin</fullName>
    </submittedName>
</protein>
<dbReference type="RefSeq" id="WP_377913959.1">
    <property type="nucleotide sequence ID" value="NZ_JBHRZT010000031.1"/>
</dbReference>
<dbReference type="Proteomes" id="UP001595752">
    <property type="component" value="Unassembled WGS sequence"/>
</dbReference>
<name>A0ABV8AZQ0_9BACI</name>
<evidence type="ECO:0000313" key="2">
    <source>
        <dbReference type="Proteomes" id="UP001595752"/>
    </source>
</evidence>
<dbReference type="Gene3D" id="3.40.30.10">
    <property type="entry name" value="Glutaredoxin"/>
    <property type="match status" value="1"/>
</dbReference>
<dbReference type="EMBL" id="JBHRZT010000031">
    <property type="protein sequence ID" value="MFC3883458.1"/>
    <property type="molecule type" value="Genomic_DNA"/>
</dbReference>
<dbReference type="CDD" id="cd02980">
    <property type="entry name" value="TRX_Fd_family"/>
    <property type="match status" value="1"/>
</dbReference>
<organism evidence="1 2">
    <name type="scientific">Bacillus songklensis</name>
    <dbReference type="NCBI Taxonomy" id="1069116"/>
    <lineage>
        <taxon>Bacteria</taxon>
        <taxon>Bacillati</taxon>
        <taxon>Bacillota</taxon>
        <taxon>Bacilli</taxon>
        <taxon>Bacillales</taxon>
        <taxon>Bacillaceae</taxon>
        <taxon>Bacillus</taxon>
    </lineage>
</organism>
<gene>
    <name evidence="1" type="ORF">ACFOU2_07980</name>
</gene>
<keyword evidence="2" id="KW-1185">Reference proteome</keyword>
<evidence type="ECO:0000313" key="1">
    <source>
        <dbReference type="EMBL" id="MFC3883458.1"/>
    </source>
</evidence>
<reference evidence="2" key="1">
    <citation type="journal article" date="2019" name="Int. J. Syst. Evol. Microbiol.">
        <title>The Global Catalogue of Microorganisms (GCM) 10K type strain sequencing project: providing services to taxonomists for standard genome sequencing and annotation.</title>
        <authorList>
            <consortium name="The Broad Institute Genomics Platform"/>
            <consortium name="The Broad Institute Genome Sequencing Center for Infectious Disease"/>
            <person name="Wu L."/>
            <person name="Ma J."/>
        </authorList>
    </citation>
    <scope>NUCLEOTIDE SEQUENCE [LARGE SCALE GENOMIC DNA]</scope>
    <source>
        <strain evidence="2">CCUG 61889</strain>
    </source>
</reference>
<proteinExistence type="predicted"/>
<comment type="caution">
    <text evidence="1">The sequence shown here is derived from an EMBL/GenBank/DDBJ whole genome shotgun (WGS) entry which is preliminary data.</text>
</comment>
<dbReference type="SUPFAM" id="SSF52833">
    <property type="entry name" value="Thioredoxin-like"/>
    <property type="match status" value="1"/>
</dbReference>
<accession>A0ABV8AZQ0</accession>